<accession>A0ABT8P3K2</accession>
<evidence type="ECO:0008006" key="3">
    <source>
        <dbReference type="Google" id="ProtNLM"/>
    </source>
</evidence>
<proteinExistence type="predicted"/>
<name>A0ABT8P3K2_9BURK</name>
<gene>
    <name evidence="1" type="ORF">QZM52_00030</name>
</gene>
<comment type="caution">
    <text evidence="1">The sequence shown here is derived from an EMBL/GenBank/DDBJ whole genome shotgun (WGS) entry which is preliminary data.</text>
</comment>
<sequence>MRRITLLGLYVFGFIAFVGSASGKETERLLREDCHLSFVIPHGFAYVDVGHVITLGKDECYIPFLYTGKLRIKRTNPMPRTPDDWRALTDFALTVEAISVADSLAQVESAYGAAQNGLFRMDSKEHIQLSGGELYIISYTAIDPVGSIAGYQNQQQVFVAGNGARSIVFRLYYGDRTLKVGRERGRALKYLFSPFRFFDRFHKM</sequence>
<organism evidence="1 2">
    <name type="scientific">Burkholderia metallica</name>
    <dbReference type="NCBI Taxonomy" id="488729"/>
    <lineage>
        <taxon>Bacteria</taxon>
        <taxon>Pseudomonadati</taxon>
        <taxon>Pseudomonadota</taxon>
        <taxon>Betaproteobacteria</taxon>
        <taxon>Burkholderiales</taxon>
        <taxon>Burkholderiaceae</taxon>
        <taxon>Burkholderia</taxon>
        <taxon>Burkholderia cepacia complex</taxon>
    </lineage>
</organism>
<reference evidence="1" key="1">
    <citation type="submission" date="2023-07" db="EMBL/GenBank/DDBJ databases">
        <title>A collection of bacterial strains from the Burkholderia cepacia Research Laboratory and Repository.</title>
        <authorList>
            <person name="Lipuma J."/>
            <person name="Spilker T."/>
            <person name="Caverly L."/>
        </authorList>
    </citation>
    <scope>NUCLEOTIDE SEQUENCE</scope>
    <source>
        <strain evidence="1">AU42020</strain>
    </source>
</reference>
<evidence type="ECO:0000313" key="1">
    <source>
        <dbReference type="EMBL" id="MDN7929665.1"/>
    </source>
</evidence>
<protein>
    <recommendedName>
        <fullName evidence="3">Chalcone isomerase domain-containing protein</fullName>
    </recommendedName>
</protein>
<dbReference type="Proteomes" id="UP001171606">
    <property type="component" value="Unassembled WGS sequence"/>
</dbReference>
<dbReference type="RefSeq" id="WP_301754264.1">
    <property type="nucleotide sequence ID" value="NZ_JAUJSQ010000001.1"/>
</dbReference>
<dbReference type="EMBL" id="JAUJSQ010000001">
    <property type="protein sequence ID" value="MDN7929665.1"/>
    <property type="molecule type" value="Genomic_DNA"/>
</dbReference>
<keyword evidence="2" id="KW-1185">Reference proteome</keyword>
<evidence type="ECO:0000313" key="2">
    <source>
        <dbReference type="Proteomes" id="UP001171606"/>
    </source>
</evidence>